<gene>
    <name evidence="2" type="ORF">S03H2_33367</name>
</gene>
<name>X1HSD6_9ZZZZ</name>
<protein>
    <submittedName>
        <fullName evidence="2">Uncharacterized protein</fullName>
    </submittedName>
</protein>
<feature type="transmembrane region" description="Helical" evidence="1">
    <location>
        <begin position="83"/>
        <end position="106"/>
    </location>
</feature>
<reference evidence="2" key="1">
    <citation type="journal article" date="2014" name="Front. Microbiol.">
        <title>High frequency of phylogenetically diverse reductive dehalogenase-homologous genes in deep subseafloor sedimentary metagenomes.</title>
        <authorList>
            <person name="Kawai M."/>
            <person name="Futagami T."/>
            <person name="Toyoda A."/>
            <person name="Takaki Y."/>
            <person name="Nishi S."/>
            <person name="Hori S."/>
            <person name="Arai W."/>
            <person name="Tsubouchi T."/>
            <person name="Morono Y."/>
            <person name="Uchiyama I."/>
            <person name="Ito T."/>
            <person name="Fujiyama A."/>
            <person name="Inagaki F."/>
            <person name="Takami H."/>
        </authorList>
    </citation>
    <scope>NUCLEOTIDE SEQUENCE</scope>
    <source>
        <strain evidence="2">Expedition CK06-06</strain>
    </source>
</reference>
<dbReference type="AlphaFoldDB" id="X1HSD6"/>
<organism evidence="2">
    <name type="scientific">marine sediment metagenome</name>
    <dbReference type="NCBI Taxonomy" id="412755"/>
    <lineage>
        <taxon>unclassified sequences</taxon>
        <taxon>metagenomes</taxon>
        <taxon>ecological metagenomes</taxon>
    </lineage>
</organism>
<dbReference type="EMBL" id="BARU01020304">
    <property type="protein sequence ID" value="GAH48198.1"/>
    <property type="molecule type" value="Genomic_DNA"/>
</dbReference>
<keyword evidence="1" id="KW-0472">Membrane</keyword>
<keyword evidence="1" id="KW-0812">Transmembrane</keyword>
<sequence length="110" mass="12292">FNKGILKFLIKLYMIGFRIKKFFAGVIGVAIPMFKYIGDLIAPIFTELGVIFDEIVISFDLILKELGIGNYLAGTASSKWEKVGKAIGWVIGIIVQAGVWLIKWFILPLL</sequence>
<feature type="transmembrane region" description="Helical" evidence="1">
    <location>
        <begin position="12"/>
        <end position="34"/>
    </location>
</feature>
<evidence type="ECO:0000313" key="2">
    <source>
        <dbReference type="EMBL" id="GAH48198.1"/>
    </source>
</evidence>
<comment type="caution">
    <text evidence="2">The sequence shown here is derived from an EMBL/GenBank/DDBJ whole genome shotgun (WGS) entry which is preliminary data.</text>
</comment>
<feature type="non-terminal residue" evidence="2">
    <location>
        <position position="1"/>
    </location>
</feature>
<accession>X1HSD6</accession>
<evidence type="ECO:0000256" key="1">
    <source>
        <dbReference type="SAM" id="Phobius"/>
    </source>
</evidence>
<keyword evidence="1" id="KW-1133">Transmembrane helix</keyword>
<proteinExistence type="predicted"/>